<keyword evidence="11" id="KW-0732">Signal</keyword>
<feature type="region of interest" description="Disordered" evidence="9">
    <location>
        <begin position="1000"/>
        <end position="1019"/>
    </location>
</feature>
<proteinExistence type="predicted"/>
<evidence type="ECO:0000313" key="13">
    <source>
        <dbReference type="EMBL" id="CDS41170.1"/>
    </source>
</evidence>
<keyword evidence="14" id="KW-1185">Reference proteome</keyword>
<evidence type="ECO:0000256" key="5">
    <source>
        <dbReference type="ARBA" id="ARBA00022833"/>
    </source>
</evidence>
<reference evidence="13" key="2">
    <citation type="submission" date="2015-11" db="EMBL/GenBank/DDBJ databases">
        <authorList>
            <person name="Zhang Y."/>
            <person name="Guo Z."/>
        </authorList>
    </citation>
    <scope>NUCLEOTIDE SEQUENCE</scope>
</reference>
<dbReference type="PROSITE" id="PS50089">
    <property type="entry name" value="ZF_RING_2"/>
    <property type="match status" value="1"/>
</dbReference>
<feature type="transmembrane region" description="Helical" evidence="10">
    <location>
        <begin position="246"/>
        <end position="266"/>
    </location>
</feature>
<keyword evidence="5" id="KW-0862">Zinc</keyword>
<protein>
    <submittedName>
        <fullName evidence="13">Ring finger protein 150</fullName>
    </submittedName>
</protein>
<evidence type="ECO:0000256" key="10">
    <source>
        <dbReference type="SAM" id="Phobius"/>
    </source>
</evidence>
<evidence type="ECO:0000313" key="14">
    <source>
        <dbReference type="Proteomes" id="UP000017246"/>
    </source>
</evidence>
<evidence type="ECO:0000256" key="6">
    <source>
        <dbReference type="ARBA" id="ARBA00022989"/>
    </source>
</evidence>
<gene>
    <name evidence="13" type="ORF">EmuJ_000879600</name>
</gene>
<feature type="signal peptide" evidence="11">
    <location>
        <begin position="1"/>
        <end position="21"/>
    </location>
</feature>
<dbReference type="InterPro" id="IPR013083">
    <property type="entry name" value="Znf_RING/FYVE/PHD"/>
</dbReference>
<dbReference type="Pfam" id="PF13639">
    <property type="entry name" value="zf-RING_2"/>
    <property type="match status" value="1"/>
</dbReference>
<dbReference type="AlphaFoldDB" id="A0A068YG19"/>
<evidence type="ECO:0000256" key="3">
    <source>
        <dbReference type="ARBA" id="ARBA00022723"/>
    </source>
</evidence>
<accession>A0A068YG19</accession>
<feature type="domain" description="RING-type" evidence="12">
    <location>
        <begin position="323"/>
        <end position="364"/>
    </location>
</feature>
<evidence type="ECO:0000256" key="2">
    <source>
        <dbReference type="ARBA" id="ARBA00022692"/>
    </source>
</evidence>
<dbReference type="PANTHER" id="PTHR46539">
    <property type="entry name" value="E3 UBIQUITIN-PROTEIN LIGASE ATL42"/>
    <property type="match status" value="1"/>
</dbReference>
<evidence type="ECO:0000256" key="9">
    <source>
        <dbReference type="SAM" id="MobiDB-lite"/>
    </source>
</evidence>
<feature type="compositionally biased region" description="Low complexity" evidence="9">
    <location>
        <begin position="464"/>
        <end position="476"/>
    </location>
</feature>
<name>A0A068YG19_ECHMU</name>
<dbReference type="STRING" id="6211.A0A068YG19"/>
<feature type="region of interest" description="Disordered" evidence="9">
    <location>
        <begin position="447"/>
        <end position="476"/>
    </location>
</feature>
<dbReference type="Proteomes" id="UP000017246">
    <property type="component" value="Unassembled WGS sequence"/>
</dbReference>
<keyword evidence="3" id="KW-0479">Metal-binding</keyword>
<dbReference type="PANTHER" id="PTHR46539:SF23">
    <property type="entry name" value="RING-TYPE DOMAIN-CONTAINING PROTEIN"/>
    <property type="match status" value="1"/>
</dbReference>
<dbReference type="Gene3D" id="3.30.40.10">
    <property type="entry name" value="Zinc/RING finger domain, C3HC4 (zinc finger)"/>
    <property type="match status" value="1"/>
</dbReference>
<dbReference type="SUPFAM" id="SSF57850">
    <property type="entry name" value="RING/U-box"/>
    <property type="match status" value="1"/>
</dbReference>
<evidence type="ECO:0000256" key="4">
    <source>
        <dbReference type="ARBA" id="ARBA00022771"/>
    </source>
</evidence>
<dbReference type="InterPro" id="IPR001841">
    <property type="entry name" value="Znf_RING"/>
</dbReference>
<evidence type="ECO:0000256" key="7">
    <source>
        <dbReference type="ARBA" id="ARBA00023136"/>
    </source>
</evidence>
<comment type="subcellular location">
    <subcellularLocation>
        <location evidence="1">Membrane</location>
    </subcellularLocation>
</comment>
<evidence type="ECO:0000256" key="1">
    <source>
        <dbReference type="ARBA" id="ARBA00004370"/>
    </source>
</evidence>
<evidence type="ECO:0000256" key="11">
    <source>
        <dbReference type="SAM" id="SignalP"/>
    </source>
</evidence>
<dbReference type="FunFam" id="3.30.40.10:FF:000009">
    <property type="entry name" value="E3 ubiquitin-protein ligase RNF130"/>
    <property type="match status" value="1"/>
</dbReference>
<dbReference type="OrthoDB" id="21204at2759"/>
<keyword evidence="7 10" id="KW-0472">Membrane</keyword>
<dbReference type="GO" id="GO:0016020">
    <property type="term" value="C:membrane"/>
    <property type="evidence" value="ECO:0007669"/>
    <property type="project" value="UniProtKB-SubCell"/>
</dbReference>
<keyword evidence="2 10" id="KW-0812">Transmembrane</keyword>
<keyword evidence="4 8" id="KW-0863">Zinc-finger</keyword>
<organism evidence="13 14">
    <name type="scientific">Echinococcus multilocularis</name>
    <name type="common">Fox tapeworm</name>
    <dbReference type="NCBI Taxonomy" id="6211"/>
    <lineage>
        <taxon>Eukaryota</taxon>
        <taxon>Metazoa</taxon>
        <taxon>Spiralia</taxon>
        <taxon>Lophotrochozoa</taxon>
        <taxon>Platyhelminthes</taxon>
        <taxon>Cestoda</taxon>
        <taxon>Eucestoda</taxon>
        <taxon>Cyclophyllidea</taxon>
        <taxon>Taeniidae</taxon>
        <taxon>Echinococcus</taxon>
    </lineage>
</organism>
<reference evidence="13" key="1">
    <citation type="journal article" date="2013" name="Nature">
        <title>The genomes of four tapeworm species reveal adaptations to parasitism.</title>
        <authorList>
            <person name="Tsai I.J."/>
            <person name="Zarowiecki M."/>
            <person name="Holroyd N."/>
            <person name="Garciarrubio A."/>
            <person name="Sanchez-Flores A."/>
            <person name="Brooks K.L."/>
            <person name="Tracey A."/>
            <person name="Bobes R.J."/>
            <person name="Fragoso G."/>
            <person name="Sciutto E."/>
            <person name="Aslett M."/>
            <person name="Beasley H."/>
            <person name="Bennett H.M."/>
            <person name="Cai J."/>
            <person name="Camicia F."/>
            <person name="Clark R."/>
            <person name="Cucher M."/>
            <person name="De Silva N."/>
            <person name="Day T.A."/>
            <person name="Deplazes P."/>
            <person name="Estrada K."/>
            <person name="Fernandez C."/>
            <person name="Holland P.W."/>
            <person name="Hou J."/>
            <person name="Hu S."/>
            <person name="Huckvale T."/>
            <person name="Hung S.S."/>
            <person name="Kamenetzky L."/>
            <person name="Keane J.A."/>
            <person name="Kiss F."/>
            <person name="Koziol U."/>
            <person name="Lambert O."/>
            <person name="Liu K."/>
            <person name="Luo X."/>
            <person name="Luo Y."/>
            <person name="Macchiaroli N."/>
            <person name="Nichol S."/>
            <person name="Paps J."/>
            <person name="Parkinson J."/>
            <person name="Pouchkina-Stantcheva N."/>
            <person name="Riddiford N."/>
            <person name="Rosenzvit M."/>
            <person name="Salinas G."/>
            <person name="Wasmuth J.D."/>
            <person name="Zamanian M."/>
            <person name="Zheng Y."/>
            <person name="Cai X."/>
            <person name="Soberon X."/>
            <person name="Olson P.D."/>
            <person name="Laclette J.P."/>
            <person name="Brehm K."/>
            <person name="Berriman M."/>
            <person name="Garciarrubio A."/>
            <person name="Bobes R.J."/>
            <person name="Fragoso G."/>
            <person name="Sanchez-Flores A."/>
            <person name="Estrada K."/>
            <person name="Cevallos M.A."/>
            <person name="Morett E."/>
            <person name="Gonzalez V."/>
            <person name="Portillo T."/>
            <person name="Ochoa-Leyva A."/>
            <person name="Jose M.V."/>
            <person name="Sciutto E."/>
            <person name="Landa A."/>
            <person name="Jimenez L."/>
            <person name="Valdes V."/>
            <person name="Carrero J.C."/>
            <person name="Larralde C."/>
            <person name="Morales-Montor J."/>
            <person name="Limon-Lason J."/>
            <person name="Soberon X."/>
            <person name="Laclette J.P."/>
        </authorList>
    </citation>
    <scope>NUCLEOTIDE SEQUENCE [LARGE SCALE GENOMIC DNA]</scope>
</reference>
<dbReference type="OMA" id="TLELNHE"/>
<dbReference type="SMART" id="SM00184">
    <property type="entry name" value="RING"/>
    <property type="match status" value="1"/>
</dbReference>
<dbReference type="GO" id="GO:0008270">
    <property type="term" value="F:zinc ion binding"/>
    <property type="evidence" value="ECO:0007669"/>
    <property type="project" value="UniProtKB-KW"/>
</dbReference>
<evidence type="ECO:0000256" key="8">
    <source>
        <dbReference type="PROSITE-ProRule" id="PRU00175"/>
    </source>
</evidence>
<dbReference type="EMBL" id="LN902841">
    <property type="protein sequence ID" value="CDS41170.1"/>
    <property type="molecule type" value="Genomic_DNA"/>
</dbReference>
<feature type="region of interest" description="Disordered" evidence="9">
    <location>
        <begin position="387"/>
        <end position="408"/>
    </location>
</feature>
<sequence length="1019" mass="110910">MTHPLLWILSWFLTAFIGCECVRYSRFDIAISFANSTTKLSTSVFNLSVANHCVGGLPNVDDGAFKYHRVYQGDLVRLKWHSVLSENKSLNNGCFLSRPTRLQHSSWIAVIIEDKSTQVGCLQFALLNHTTSLTDASAILFLHDGRSTLDFLVTEASFSPSSSPPLRHELDQRQRRGDSGVVPVAPLLVSLPMDMFPDLPAQLAVASTFPQVAVTGDIELFAEPPSPSTTIPTATTSTTSDLSSSLLLLLIVCILFLLLGILLVPARLGICFWHRLCFLSFTRSSKSRRLRKLNAATRKALKQLPVKCLNQVDPLISEGFDQCAICIEVFKPQDLIRSLPCRHMYHRACIDPWLLKHRSCPLCKQNILIACGLSLAEEDVTSCSATTSEVNSGSSLSATSASPSASSISVPLEGLFCPILVLFNCRRRRHHHHHFYRDFQHTRRPSSSLDEALAPSGDRRVLGSASENSSSSITARSMPSDLFHTAAISPSVLEKGTRFPVEEFDEANEEEESMEEAMGRRSRRNFISFCSCCGGKSVRVEKEVPVERLPPPQLTLSTCGTTLPSAIIYTPPVVHPPAMILCHLPHSMDLNQIPMGTKTALPSYEQATAAIPQPAFVALPASPPACPHQPVAGWSPHFATEPRRQGVARLFDPPQRALPGAKNSVVYAALSTSAAKMSANSGVSLAPILCSSNSKLPIFVDVNTPKVKEAFEGQCQCPFPSSSPPLVQTRESSPPAYPLATVAASGKPTGTSLHPLRRVARFLATRLLSSPLSKHQQHRYRHYTSFLGNLQNYQQHRESKHRLKPRPRCLYEAPTSATAIGTATTAVMSRHHRLHGYHRVGVLAKTLELNHEGVIMASRSTTPSAIEAGSSPLPLSHSPLLSGRTASQRCTPALVSESPSEGTHRAPLRHTRVHSVRVTVEPQVQYHTERDAASCEALHNANLLSIESENSLPRMNSLPISLKSSVSTGADATATVAAVAALLWRCRPFGSAPAIRSPISSLTKKNSSSLPSLSLSLPP</sequence>
<feature type="chain" id="PRO_5009741761" evidence="11">
    <location>
        <begin position="22"/>
        <end position="1019"/>
    </location>
</feature>
<evidence type="ECO:0000259" key="12">
    <source>
        <dbReference type="PROSITE" id="PS50089"/>
    </source>
</evidence>
<feature type="compositionally biased region" description="Low complexity" evidence="9">
    <location>
        <begin position="392"/>
        <end position="408"/>
    </location>
</feature>
<keyword evidence="6 10" id="KW-1133">Transmembrane helix</keyword>
<dbReference type="eggNOG" id="KOG4628">
    <property type="taxonomic scope" value="Eukaryota"/>
</dbReference>